<proteinExistence type="predicted"/>
<dbReference type="AlphaFoldDB" id="A0A835CER8"/>
<evidence type="ECO:0000313" key="3">
    <source>
        <dbReference type="Proteomes" id="UP000634136"/>
    </source>
</evidence>
<gene>
    <name evidence="2" type="ORF">G2W53_007956</name>
</gene>
<dbReference type="OrthoDB" id="1432691at2759"/>
<feature type="compositionally biased region" description="Polar residues" evidence="1">
    <location>
        <begin position="11"/>
        <end position="22"/>
    </location>
</feature>
<protein>
    <submittedName>
        <fullName evidence="2">Uncharacterized protein</fullName>
    </submittedName>
</protein>
<keyword evidence="3" id="KW-1185">Reference proteome</keyword>
<dbReference type="Proteomes" id="UP000634136">
    <property type="component" value="Unassembled WGS sequence"/>
</dbReference>
<sequence>MAELKALGDQVASQQLATSQKAQVEDETDNSKAQGNLEMEDPLWQPIWFSPHYLTFIIIRPNMTEFRLGKSVQEEGTPECKYGERILGVWDLEDLCVFP</sequence>
<dbReference type="EMBL" id="JAAIUW010000003">
    <property type="protein sequence ID" value="KAF7839474.1"/>
    <property type="molecule type" value="Genomic_DNA"/>
</dbReference>
<evidence type="ECO:0000313" key="2">
    <source>
        <dbReference type="EMBL" id="KAF7839474.1"/>
    </source>
</evidence>
<name>A0A835CER8_9FABA</name>
<accession>A0A835CER8</accession>
<feature type="region of interest" description="Disordered" evidence="1">
    <location>
        <begin position="1"/>
        <end position="36"/>
    </location>
</feature>
<organism evidence="2 3">
    <name type="scientific">Senna tora</name>
    <dbReference type="NCBI Taxonomy" id="362788"/>
    <lineage>
        <taxon>Eukaryota</taxon>
        <taxon>Viridiplantae</taxon>
        <taxon>Streptophyta</taxon>
        <taxon>Embryophyta</taxon>
        <taxon>Tracheophyta</taxon>
        <taxon>Spermatophyta</taxon>
        <taxon>Magnoliopsida</taxon>
        <taxon>eudicotyledons</taxon>
        <taxon>Gunneridae</taxon>
        <taxon>Pentapetalae</taxon>
        <taxon>rosids</taxon>
        <taxon>fabids</taxon>
        <taxon>Fabales</taxon>
        <taxon>Fabaceae</taxon>
        <taxon>Caesalpinioideae</taxon>
        <taxon>Cassia clade</taxon>
        <taxon>Senna</taxon>
    </lineage>
</organism>
<evidence type="ECO:0000256" key="1">
    <source>
        <dbReference type="SAM" id="MobiDB-lite"/>
    </source>
</evidence>
<comment type="caution">
    <text evidence="2">The sequence shown here is derived from an EMBL/GenBank/DDBJ whole genome shotgun (WGS) entry which is preliminary data.</text>
</comment>
<reference evidence="2" key="1">
    <citation type="submission" date="2020-09" db="EMBL/GenBank/DDBJ databases">
        <title>Genome-Enabled Discovery of Anthraquinone Biosynthesis in Senna tora.</title>
        <authorList>
            <person name="Kang S.-H."/>
            <person name="Pandey R.P."/>
            <person name="Lee C.-M."/>
            <person name="Sim J.-S."/>
            <person name="Jeong J.-T."/>
            <person name="Choi B.-S."/>
            <person name="Jung M."/>
            <person name="Ginzburg D."/>
            <person name="Zhao K."/>
            <person name="Won S.Y."/>
            <person name="Oh T.-J."/>
            <person name="Yu Y."/>
            <person name="Kim N.-H."/>
            <person name="Lee O.R."/>
            <person name="Lee T.-H."/>
            <person name="Bashyal P."/>
            <person name="Kim T.-S."/>
            <person name="Lee W.-H."/>
            <person name="Kawkins C."/>
            <person name="Kim C.-K."/>
            <person name="Kim J.S."/>
            <person name="Ahn B.O."/>
            <person name="Rhee S.Y."/>
            <person name="Sohng J.K."/>
        </authorList>
    </citation>
    <scope>NUCLEOTIDE SEQUENCE</scope>
    <source>
        <tissue evidence="2">Leaf</tissue>
    </source>
</reference>